<proteinExistence type="predicted"/>
<protein>
    <submittedName>
        <fullName evidence="1">Uncharacterized protein</fullName>
    </submittedName>
</protein>
<reference evidence="2" key="1">
    <citation type="submission" date="2019-06" db="EMBL/GenBank/DDBJ databases">
        <title>Draft genome sequence of the griseofulvin-producing fungus Xylaria cubensis strain G536.</title>
        <authorList>
            <person name="Mead M.E."/>
            <person name="Raja H.A."/>
            <person name="Steenwyk J.L."/>
            <person name="Knowles S.L."/>
            <person name="Oberlies N.H."/>
            <person name="Rokas A."/>
        </authorList>
    </citation>
    <scope>NUCLEOTIDE SEQUENCE [LARGE SCALE GENOMIC DNA]</scope>
    <source>
        <strain evidence="2">G536</strain>
    </source>
</reference>
<dbReference type="OrthoDB" id="4772732at2759"/>
<dbReference type="AlphaFoldDB" id="A0A553HSC6"/>
<organism evidence="1 2">
    <name type="scientific">Xylaria flabelliformis</name>
    <dbReference type="NCBI Taxonomy" id="2512241"/>
    <lineage>
        <taxon>Eukaryota</taxon>
        <taxon>Fungi</taxon>
        <taxon>Dikarya</taxon>
        <taxon>Ascomycota</taxon>
        <taxon>Pezizomycotina</taxon>
        <taxon>Sordariomycetes</taxon>
        <taxon>Xylariomycetidae</taxon>
        <taxon>Xylariales</taxon>
        <taxon>Xylariaceae</taxon>
        <taxon>Xylaria</taxon>
    </lineage>
</organism>
<evidence type="ECO:0000313" key="2">
    <source>
        <dbReference type="Proteomes" id="UP000319160"/>
    </source>
</evidence>
<dbReference type="Proteomes" id="UP000319160">
    <property type="component" value="Unassembled WGS sequence"/>
</dbReference>
<evidence type="ECO:0000313" key="1">
    <source>
        <dbReference type="EMBL" id="TRX90859.1"/>
    </source>
</evidence>
<comment type="caution">
    <text evidence="1">The sequence shown here is derived from an EMBL/GenBank/DDBJ whole genome shotgun (WGS) entry which is preliminary data.</text>
</comment>
<sequence>MYRPGCMTQTFEDDRIWQENRHNNKQPYLSAIGTNYTGPMGTCSASQPIQLNQQYLNSLYHQSNLGSFANPAGNLPFTPQRTESRITYIGEGITVAGQSTEDFARRPRVSLCYQCCKWIPLRTLINTREESCGYNTCRRTREAGLEFIPMPNAAVDACDQFLTFLIWWMDKVDVGVDKAIERRSRHRVREMRDDIPDTASYGY</sequence>
<dbReference type="EMBL" id="VFLP01000051">
    <property type="protein sequence ID" value="TRX90859.1"/>
    <property type="molecule type" value="Genomic_DNA"/>
</dbReference>
<gene>
    <name evidence="1" type="ORF">FHL15_008263</name>
</gene>
<name>A0A553HSC6_9PEZI</name>
<accession>A0A553HSC6</accession>
<keyword evidence="2" id="KW-1185">Reference proteome</keyword>